<dbReference type="InterPro" id="IPR050109">
    <property type="entry name" value="HTH-type_TetR-like_transc_reg"/>
</dbReference>
<dbReference type="KEGG" id="nmes:H9L09_13075"/>
<dbReference type="InterPro" id="IPR001647">
    <property type="entry name" value="HTH_TetR"/>
</dbReference>
<dbReference type="PRINTS" id="PR00455">
    <property type="entry name" value="HTHTETR"/>
</dbReference>
<evidence type="ECO:0000313" key="5">
    <source>
        <dbReference type="Proteomes" id="UP000515947"/>
    </source>
</evidence>
<dbReference type="AlphaFoldDB" id="A0A7G9R7E2"/>
<dbReference type="GO" id="GO:0003700">
    <property type="term" value="F:DNA-binding transcription factor activity"/>
    <property type="evidence" value="ECO:0007669"/>
    <property type="project" value="TreeGrafter"/>
</dbReference>
<proteinExistence type="predicted"/>
<dbReference type="PANTHER" id="PTHR30055:SF226">
    <property type="entry name" value="HTH-TYPE TRANSCRIPTIONAL REGULATOR PKSA"/>
    <property type="match status" value="1"/>
</dbReference>
<accession>A0A7G9R7E2</accession>
<dbReference type="SUPFAM" id="SSF46689">
    <property type="entry name" value="Homeodomain-like"/>
    <property type="match status" value="1"/>
</dbReference>
<name>A0A7G9R7E2_9ACTN</name>
<feature type="domain" description="HTH tetR-type" evidence="3">
    <location>
        <begin position="18"/>
        <end position="77"/>
    </location>
</feature>
<evidence type="ECO:0000259" key="3">
    <source>
        <dbReference type="PROSITE" id="PS50977"/>
    </source>
</evidence>
<keyword evidence="1 2" id="KW-0238">DNA-binding</keyword>
<evidence type="ECO:0000256" key="2">
    <source>
        <dbReference type="PROSITE-ProRule" id="PRU00335"/>
    </source>
</evidence>
<organism evidence="4 5">
    <name type="scientific">Nocardioides mesophilus</name>
    <dbReference type="NCBI Taxonomy" id="433659"/>
    <lineage>
        <taxon>Bacteria</taxon>
        <taxon>Bacillati</taxon>
        <taxon>Actinomycetota</taxon>
        <taxon>Actinomycetes</taxon>
        <taxon>Propionibacteriales</taxon>
        <taxon>Nocardioidaceae</taxon>
        <taxon>Nocardioides</taxon>
    </lineage>
</organism>
<dbReference type="Pfam" id="PF00440">
    <property type="entry name" value="TetR_N"/>
    <property type="match status" value="1"/>
</dbReference>
<dbReference type="EMBL" id="CP060713">
    <property type="protein sequence ID" value="QNN51517.1"/>
    <property type="molecule type" value="Genomic_DNA"/>
</dbReference>
<dbReference type="Proteomes" id="UP000515947">
    <property type="component" value="Chromosome"/>
</dbReference>
<gene>
    <name evidence="4" type="ORF">H9L09_13075</name>
</gene>
<evidence type="ECO:0000313" key="4">
    <source>
        <dbReference type="EMBL" id="QNN51517.1"/>
    </source>
</evidence>
<dbReference type="GO" id="GO:0000976">
    <property type="term" value="F:transcription cis-regulatory region binding"/>
    <property type="evidence" value="ECO:0007669"/>
    <property type="project" value="TreeGrafter"/>
</dbReference>
<feature type="DNA-binding region" description="H-T-H motif" evidence="2">
    <location>
        <begin position="40"/>
        <end position="59"/>
    </location>
</feature>
<dbReference type="RefSeq" id="WP_187577353.1">
    <property type="nucleotide sequence ID" value="NZ_CP060713.1"/>
</dbReference>
<evidence type="ECO:0000256" key="1">
    <source>
        <dbReference type="ARBA" id="ARBA00023125"/>
    </source>
</evidence>
<protein>
    <submittedName>
        <fullName evidence="4">TetR/AcrR family transcriptional regulator</fullName>
    </submittedName>
</protein>
<dbReference type="PROSITE" id="PS50977">
    <property type="entry name" value="HTH_TETR_2"/>
    <property type="match status" value="1"/>
</dbReference>
<dbReference type="InterPro" id="IPR009057">
    <property type="entry name" value="Homeodomain-like_sf"/>
</dbReference>
<sequence>MVTAPTRSPRRAAPLSAEDRRKAIVDAVVPLLIEHGESVSTRQIARAAGIAEGTIFRVFPDKSALLMAAAEETLNPSDGREGLAAAVAGLDDLHEVVRVVTEQMFVRSEQVMAVLMALRTMMATAARADHDHGRAGSHGPPGFVVEAHRALLERLTEVFEPFRDQLTVPPERAALLLRTLVLGSRHPGMQAEDRLSADEVAEVLLHGIRREGGR</sequence>
<reference evidence="4 5" key="1">
    <citation type="submission" date="2020-08" db="EMBL/GenBank/DDBJ databases">
        <title>Genome sequence of Nocardioides mesophilus KACC 16243T.</title>
        <authorList>
            <person name="Hyun D.-W."/>
            <person name="Bae J.-W."/>
        </authorList>
    </citation>
    <scope>NUCLEOTIDE SEQUENCE [LARGE SCALE GENOMIC DNA]</scope>
    <source>
        <strain evidence="4 5">KACC 16243</strain>
    </source>
</reference>
<dbReference type="PANTHER" id="PTHR30055">
    <property type="entry name" value="HTH-TYPE TRANSCRIPTIONAL REGULATOR RUTR"/>
    <property type="match status" value="1"/>
</dbReference>
<keyword evidence="5" id="KW-1185">Reference proteome</keyword>
<dbReference type="Gene3D" id="1.10.357.10">
    <property type="entry name" value="Tetracycline Repressor, domain 2"/>
    <property type="match status" value="1"/>
</dbReference>